<comment type="caution">
    <text evidence="1">The sequence shown here is derived from an EMBL/GenBank/DDBJ whole genome shotgun (WGS) entry which is preliminary data.</text>
</comment>
<protein>
    <submittedName>
        <fullName evidence="1">Uncharacterized protein</fullName>
    </submittedName>
</protein>
<gene>
    <name evidence="1" type="ORF">CMV_002299</name>
</gene>
<evidence type="ECO:0000313" key="2">
    <source>
        <dbReference type="Proteomes" id="UP000737018"/>
    </source>
</evidence>
<proteinExistence type="predicted"/>
<sequence>MERKFAVSHSEVPGLESGSRRLSLSSGALYVVACGIWSILWDLTDSEVPDLESGRRRWYQPQQLSEGQPIRDHPVLARLVEIKSLLDKESGSPLKLVKLVHCDYYWES</sequence>
<accession>A0A8J4RJ92</accession>
<dbReference type="AlphaFoldDB" id="A0A8J4RJ92"/>
<dbReference type="EMBL" id="JRKL02000164">
    <property type="protein sequence ID" value="KAF3974346.1"/>
    <property type="molecule type" value="Genomic_DNA"/>
</dbReference>
<reference evidence="1" key="1">
    <citation type="submission" date="2020-03" db="EMBL/GenBank/DDBJ databases">
        <title>Castanea mollissima Vanexum genome sequencing.</title>
        <authorList>
            <person name="Staton M."/>
        </authorList>
    </citation>
    <scope>NUCLEOTIDE SEQUENCE</scope>
    <source>
        <tissue evidence="1">Leaf</tissue>
    </source>
</reference>
<dbReference type="OrthoDB" id="1659081at2759"/>
<organism evidence="1 2">
    <name type="scientific">Castanea mollissima</name>
    <name type="common">Chinese chestnut</name>
    <dbReference type="NCBI Taxonomy" id="60419"/>
    <lineage>
        <taxon>Eukaryota</taxon>
        <taxon>Viridiplantae</taxon>
        <taxon>Streptophyta</taxon>
        <taxon>Embryophyta</taxon>
        <taxon>Tracheophyta</taxon>
        <taxon>Spermatophyta</taxon>
        <taxon>Magnoliopsida</taxon>
        <taxon>eudicotyledons</taxon>
        <taxon>Gunneridae</taxon>
        <taxon>Pentapetalae</taxon>
        <taxon>rosids</taxon>
        <taxon>fabids</taxon>
        <taxon>Fagales</taxon>
        <taxon>Fagaceae</taxon>
        <taxon>Castanea</taxon>
    </lineage>
</organism>
<evidence type="ECO:0000313" key="1">
    <source>
        <dbReference type="EMBL" id="KAF3974346.1"/>
    </source>
</evidence>
<name>A0A8J4RJ92_9ROSI</name>
<keyword evidence="2" id="KW-1185">Reference proteome</keyword>
<dbReference type="Proteomes" id="UP000737018">
    <property type="component" value="Unassembled WGS sequence"/>
</dbReference>